<feature type="domain" description="HAMP" evidence="10">
    <location>
        <begin position="211"/>
        <end position="263"/>
    </location>
</feature>
<dbReference type="CDD" id="cd19411">
    <property type="entry name" value="MCP2201-like_sensor"/>
    <property type="match status" value="1"/>
</dbReference>
<keyword evidence="2" id="KW-0488">Methylation</keyword>
<dbReference type="OrthoDB" id="8724574at2"/>
<dbReference type="PANTHER" id="PTHR43531:SF14">
    <property type="entry name" value="METHYL-ACCEPTING CHEMOTAXIS PROTEIN I-RELATED"/>
    <property type="match status" value="1"/>
</dbReference>
<evidence type="ECO:0000256" key="1">
    <source>
        <dbReference type="ARBA" id="ARBA00004370"/>
    </source>
</evidence>
<dbReference type="SMART" id="SM00304">
    <property type="entry name" value="HAMP"/>
    <property type="match status" value="1"/>
</dbReference>
<dbReference type="InterPro" id="IPR004089">
    <property type="entry name" value="MCPsignal_dom"/>
</dbReference>
<comment type="caution">
    <text evidence="12">The sequence shown here is derived from an EMBL/GenBank/DDBJ whole genome shotgun (WGS) entry which is preliminary data.</text>
</comment>
<feature type="domain" description="Methyl-accepting transducer" evidence="9">
    <location>
        <begin position="268"/>
        <end position="497"/>
    </location>
</feature>
<keyword evidence="4 6" id="KW-0807">Transducer</keyword>
<dbReference type="PRINTS" id="PR00260">
    <property type="entry name" value="CHEMTRNSDUCR"/>
</dbReference>
<evidence type="ECO:0000256" key="6">
    <source>
        <dbReference type="PROSITE-ProRule" id="PRU00284"/>
    </source>
</evidence>
<dbReference type="Proteomes" id="UP001197236">
    <property type="component" value="Unassembled WGS sequence"/>
</dbReference>
<dbReference type="GO" id="GO:0007165">
    <property type="term" value="P:signal transduction"/>
    <property type="evidence" value="ECO:0007669"/>
    <property type="project" value="UniProtKB-KW"/>
</dbReference>
<dbReference type="PANTHER" id="PTHR43531">
    <property type="entry name" value="PROTEIN ICFG"/>
    <property type="match status" value="1"/>
</dbReference>
<keyword evidence="8" id="KW-0812">Transmembrane</keyword>
<feature type="compositionally biased region" description="Polar residues" evidence="7">
    <location>
        <begin position="522"/>
        <end position="537"/>
    </location>
</feature>
<evidence type="ECO:0000313" key="14">
    <source>
        <dbReference type="Proteomes" id="UP001197236"/>
    </source>
</evidence>
<dbReference type="AlphaFoldDB" id="A0A2V2B4L3"/>
<dbReference type="InterPro" id="IPR004090">
    <property type="entry name" value="Chemotax_Me-accpt_rcpt"/>
</dbReference>
<evidence type="ECO:0000256" key="4">
    <source>
        <dbReference type="ARBA" id="ARBA00023224"/>
    </source>
</evidence>
<protein>
    <submittedName>
        <fullName evidence="11">MCP four helix bundle domain-containing protein</fullName>
    </submittedName>
    <submittedName>
        <fullName evidence="12">Methyl-accepting chemotaxis protein</fullName>
    </submittedName>
</protein>
<dbReference type="Pfam" id="PF00672">
    <property type="entry name" value="HAMP"/>
    <property type="match status" value="1"/>
</dbReference>
<accession>A0A2V2B4L3</accession>
<dbReference type="GO" id="GO:0006935">
    <property type="term" value="P:chemotaxis"/>
    <property type="evidence" value="ECO:0007669"/>
    <property type="project" value="UniProtKB-KW"/>
</dbReference>
<comment type="similarity">
    <text evidence="5">Belongs to the methyl-accepting chemotaxis (MCP) protein family.</text>
</comment>
<gene>
    <name evidence="12" type="ORF">C7431_11215</name>
    <name evidence="11" type="ORF">KYI95_17625</name>
</gene>
<dbReference type="EMBL" id="JAHVXZ010000011">
    <property type="protein sequence ID" value="MBW1259000.1"/>
    <property type="molecule type" value="Genomic_DNA"/>
</dbReference>
<evidence type="ECO:0000259" key="9">
    <source>
        <dbReference type="PROSITE" id="PS50111"/>
    </source>
</evidence>
<name>A0A2V2B4L3_9GAMM</name>
<evidence type="ECO:0000259" key="10">
    <source>
        <dbReference type="PROSITE" id="PS50885"/>
    </source>
</evidence>
<sequence length="545" mass="58200">MNNIRIGIRLVAAFGFMGMLVIFMVLIGITKTSSLGDANSEIAGGLYSKASASALLGFYTQDMSRLARIAVLQQDDPAQVEKTIASYQSQRNKANSLIQRLDKEVASASGRQLFTQLQSHAALYQPFMDKVVALAQQGKKEQAEKLLSDSGDTIQNEYMASLQALKQHQETRMKVAEQTSHEDRTDALRLLTGAGAIALVLAGLSAWLITRSITRPINMALVAAQRVARGDLSEPVLVTHNDETGKLLSAIRDMQDALVQTVSLVRSNAESVASASNQIAQGNADLSQRTEEQASALEQTAATMTELGMTVKNNASNAQQASQLATNVRNVAHKGNEATEAITGTMRTIKDSSGKIAEITTVIDSIAFQTNILALNAAVEAARAGEHGKGFAVVASEVRTLAQRSSTAAGEIRQLIEANARSVGQGDELVANASATMQSIVTAVGHLSDTVEEITSASAEQARGVEQVGIAVTEMDSTTQQNAALVEESASAANSLREQAKQLLQAVSVFRLNYDQKRVHVPQTSKTPTLPKSNQPLTDEGWTHF</sequence>
<feature type="region of interest" description="Disordered" evidence="7">
    <location>
        <begin position="520"/>
        <end position="545"/>
    </location>
</feature>
<dbReference type="GO" id="GO:0004888">
    <property type="term" value="F:transmembrane signaling receptor activity"/>
    <property type="evidence" value="ECO:0007669"/>
    <property type="project" value="InterPro"/>
</dbReference>
<reference evidence="11 14" key="2">
    <citation type="submission" date="2021-07" db="EMBL/GenBank/DDBJ databases">
        <title>A novel phosphonate cluster across the Pantoea species complex is important for pathogenicity in onion.</title>
        <authorList>
            <person name="Zhao M."/>
            <person name="Stice S."/>
            <person name="Shin G.Y."/>
            <person name="Coutinho T."/>
            <person name="Gitaitis R."/>
            <person name="Kvitko B."/>
            <person name="Dutta B."/>
        </authorList>
    </citation>
    <scope>NUCLEOTIDE SEQUENCE [LARGE SCALE GENOMIC DNA]</scope>
    <source>
        <strain evidence="11 14">BD 382</strain>
    </source>
</reference>
<proteinExistence type="inferred from homology"/>
<keyword evidence="8" id="KW-0472">Membrane</keyword>
<dbReference type="CDD" id="cd11386">
    <property type="entry name" value="MCP_signal"/>
    <property type="match status" value="1"/>
</dbReference>
<dbReference type="PROSITE" id="PS50111">
    <property type="entry name" value="CHEMOTAXIS_TRANSDUC_2"/>
    <property type="match status" value="1"/>
</dbReference>
<dbReference type="GO" id="GO:0005886">
    <property type="term" value="C:plasma membrane"/>
    <property type="evidence" value="ECO:0007669"/>
    <property type="project" value="TreeGrafter"/>
</dbReference>
<dbReference type="FunFam" id="1.10.287.950:FF:000001">
    <property type="entry name" value="Methyl-accepting chemotaxis sensory transducer"/>
    <property type="match status" value="1"/>
</dbReference>
<dbReference type="Proteomes" id="UP000245981">
    <property type="component" value="Unassembled WGS sequence"/>
</dbReference>
<evidence type="ECO:0000256" key="2">
    <source>
        <dbReference type="ARBA" id="ARBA00022481"/>
    </source>
</evidence>
<dbReference type="EMBL" id="QGHF01000012">
    <property type="protein sequence ID" value="PWK93911.1"/>
    <property type="molecule type" value="Genomic_DNA"/>
</dbReference>
<evidence type="ECO:0000313" key="11">
    <source>
        <dbReference type="EMBL" id="MBW1259000.1"/>
    </source>
</evidence>
<dbReference type="RefSeq" id="WP_109718189.1">
    <property type="nucleotide sequence ID" value="NZ_CP193913.1"/>
</dbReference>
<dbReference type="Gene3D" id="1.10.287.950">
    <property type="entry name" value="Methyl-accepting chemotaxis protein"/>
    <property type="match status" value="1"/>
</dbReference>
<feature type="transmembrane region" description="Helical" evidence="8">
    <location>
        <begin position="190"/>
        <end position="209"/>
    </location>
</feature>
<comment type="subcellular location">
    <subcellularLocation>
        <location evidence="1">Membrane</location>
    </subcellularLocation>
</comment>
<dbReference type="SMART" id="SM00283">
    <property type="entry name" value="MA"/>
    <property type="match status" value="1"/>
</dbReference>
<keyword evidence="3" id="KW-0145">Chemotaxis</keyword>
<dbReference type="Pfam" id="PF12729">
    <property type="entry name" value="4HB_MCP_1"/>
    <property type="match status" value="1"/>
</dbReference>
<dbReference type="Pfam" id="PF00015">
    <property type="entry name" value="MCPsignal"/>
    <property type="match status" value="1"/>
</dbReference>
<evidence type="ECO:0000256" key="3">
    <source>
        <dbReference type="ARBA" id="ARBA00022500"/>
    </source>
</evidence>
<keyword evidence="14" id="KW-1185">Reference proteome</keyword>
<dbReference type="InterPro" id="IPR047347">
    <property type="entry name" value="YvaQ-like_sensor"/>
</dbReference>
<evidence type="ECO:0000256" key="5">
    <source>
        <dbReference type="ARBA" id="ARBA00029447"/>
    </source>
</evidence>
<dbReference type="SUPFAM" id="SSF58104">
    <property type="entry name" value="Methyl-accepting chemotaxis protein (MCP) signaling domain"/>
    <property type="match status" value="1"/>
</dbReference>
<dbReference type="InterPro" id="IPR051310">
    <property type="entry name" value="MCP_chemotaxis"/>
</dbReference>
<dbReference type="InterPro" id="IPR024478">
    <property type="entry name" value="HlyB_4HB_MCP"/>
</dbReference>
<dbReference type="CDD" id="cd06225">
    <property type="entry name" value="HAMP"/>
    <property type="match status" value="1"/>
</dbReference>
<dbReference type="InterPro" id="IPR003660">
    <property type="entry name" value="HAMP_dom"/>
</dbReference>
<organism evidence="12 13">
    <name type="scientific">Pantoea allii</name>
    <dbReference type="NCBI Taxonomy" id="574096"/>
    <lineage>
        <taxon>Bacteria</taxon>
        <taxon>Pseudomonadati</taxon>
        <taxon>Pseudomonadota</taxon>
        <taxon>Gammaproteobacteria</taxon>
        <taxon>Enterobacterales</taxon>
        <taxon>Erwiniaceae</taxon>
        <taxon>Pantoea</taxon>
    </lineage>
</organism>
<reference evidence="12 13" key="1">
    <citation type="submission" date="2018-05" db="EMBL/GenBank/DDBJ databases">
        <title>Genomic Encyclopedia of Type Strains, Phase IV (KMG-V): Genome sequencing to study the core and pangenomes of soil and plant-associated prokaryotes.</title>
        <authorList>
            <person name="Whitman W."/>
        </authorList>
    </citation>
    <scope>NUCLEOTIDE SEQUENCE [LARGE SCALE GENOMIC DNA]</scope>
    <source>
        <strain evidence="12 13">PNA 200-10</strain>
    </source>
</reference>
<keyword evidence="8" id="KW-1133">Transmembrane helix</keyword>
<evidence type="ECO:0000313" key="12">
    <source>
        <dbReference type="EMBL" id="PWK93911.1"/>
    </source>
</evidence>
<evidence type="ECO:0000313" key="13">
    <source>
        <dbReference type="Proteomes" id="UP000245981"/>
    </source>
</evidence>
<evidence type="ECO:0000256" key="8">
    <source>
        <dbReference type="SAM" id="Phobius"/>
    </source>
</evidence>
<dbReference type="PROSITE" id="PS50885">
    <property type="entry name" value="HAMP"/>
    <property type="match status" value="1"/>
</dbReference>
<feature type="transmembrane region" description="Helical" evidence="8">
    <location>
        <begin position="6"/>
        <end position="29"/>
    </location>
</feature>
<evidence type="ECO:0000256" key="7">
    <source>
        <dbReference type="SAM" id="MobiDB-lite"/>
    </source>
</evidence>